<name>A0A097CTB9_9ACTN</name>
<proteinExistence type="predicted"/>
<accession>A0A097CTB9</accession>
<organism evidence="1">
    <name type="scientific">Verrucosispora sp. MS100047</name>
    <dbReference type="NCBI Taxonomy" id="1410949"/>
    <lineage>
        <taxon>Bacteria</taxon>
        <taxon>Bacillati</taxon>
        <taxon>Actinomycetota</taxon>
        <taxon>Actinomycetes</taxon>
        <taxon>Micromonosporales</taxon>
        <taxon>Micromonosporaceae</taxon>
        <taxon>Micromonospora</taxon>
    </lineage>
</organism>
<sequence length="37" mass="4394">MAFPTVDRAVRVPDRSIESYTVDRSADPRCWIRRAHY</sequence>
<dbReference type="EMBL" id="KF826709">
    <property type="protein sequence ID" value="AIS85903.1"/>
    <property type="molecule type" value="Genomic_DNA"/>
</dbReference>
<evidence type="ECO:0000313" key="1">
    <source>
        <dbReference type="EMBL" id="AIS85903.1"/>
    </source>
</evidence>
<dbReference type="AlphaFoldDB" id="A0A097CTB9"/>
<protein>
    <submittedName>
        <fullName evidence="1">Uncharacterized protein</fullName>
    </submittedName>
</protein>
<reference evidence="1" key="1">
    <citation type="submission" date="2013-11" db="EMBL/GenBank/DDBJ databases">
        <title>New antitubercular compounds from marine-derived Verrucosispora sp. MS100047.</title>
        <authorList>
            <person name="Huang P."/>
            <person name="Xie F."/>
            <person name="Wang Q."/>
            <person name="Wang J."/>
            <person name="Wang Q."/>
            <person name="Abdel-Mageed W.M."/>
            <person name="Liu M."/>
            <person name="Han J."/>
            <person name="Song F."/>
            <person name="Dai H."/>
            <person name="Liu X."/>
            <person name="Zhang L."/>
        </authorList>
    </citation>
    <scope>NUCLEOTIDE SEQUENCE</scope>
    <source>
        <strain evidence="1">MS100047</strain>
    </source>
</reference>
<gene>
    <name evidence="1" type="ORF">VASRM7_661</name>
</gene>